<accession>C1E7V7</accession>
<dbReference type="AlphaFoldDB" id="C1E7V7"/>
<evidence type="ECO:0000313" key="4">
    <source>
        <dbReference type="EMBL" id="ACO64401.1"/>
    </source>
</evidence>
<dbReference type="InterPro" id="IPR001789">
    <property type="entry name" value="Sig_transdc_resp-reg_receiver"/>
</dbReference>
<dbReference type="EMBL" id="CP001327">
    <property type="protein sequence ID" value="ACO64401.1"/>
    <property type="molecule type" value="Genomic_DNA"/>
</dbReference>
<sequence>MIHVLYAEDSVPTQFIIKRLVNRIDDIELVCVNDGKAALDYCKNAKDGNKRPDIILMDCQMPVMDGLQATREIRKLDDPILSRVPIVAVSSGIKSMNEKDCMDAGMDDYVAKPLNQQALTNIL</sequence>
<gene>
    <name evidence="4" type="ORF">MICPUN_74145</name>
</gene>
<dbReference type="InterPro" id="IPR011006">
    <property type="entry name" value="CheY-like_superfamily"/>
</dbReference>
<keyword evidence="5" id="KW-1185">Reference proteome</keyword>
<dbReference type="InParanoid" id="C1E7V7"/>
<organism evidence="4 5">
    <name type="scientific">Micromonas commoda (strain RCC299 / NOUM17 / CCMP2709)</name>
    <name type="common">Picoplanktonic green alga</name>
    <dbReference type="NCBI Taxonomy" id="296587"/>
    <lineage>
        <taxon>Eukaryota</taxon>
        <taxon>Viridiplantae</taxon>
        <taxon>Chlorophyta</taxon>
        <taxon>Mamiellophyceae</taxon>
        <taxon>Mamiellales</taxon>
        <taxon>Mamiellaceae</taxon>
        <taxon>Micromonas</taxon>
    </lineage>
</organism>
<feature type="domain" description="Response regulatory" evidence="3">
    <location>
        <begin position="3"/>
        <end position="123"/>
    </location>
</feature>
<dbReference type="SUPFAM" id="SSF52172">
    <property type="entry name" value="CheY-like"/>
    <property type="match status" value="1"/>
</dbReference>
<dbReference type="CDD" id="cd17546">
    <property type="entry name" value="REC_hyHK_CKI1_RcsC-like"/>
    <property type="match status" value="1"/>
</dbReference>
<proteinExistence type="predicted"/>
<dbReference type="PROSITE" id="PS50110">
    <property type="entry name" value="RESPONSE_REGULATORY"/>
    <property type="match status" value="1"/>
</dbReference>
<dbReference type="Gene3D" id="3.40.50.2300">
    <property type="match status" value="1"/>
</dbReference>
<dbReference type="RefSeq" id="XP_002503143.1">
    <property type="nucleotide sequence ID" value="XM_002503097.1"/>
</dbReference>
<dbReference type="Pfam" id="PF00072">
    <property type="entry name" value="Response_reg"/>
    <property type="match status" value="1"/>
</dbReference>
<feature type="modified residue" description="4-aspartylphosphate" evidence="2">
    <location>
        <position position="58"/>
    </location>
</feature>
<dbReference type="SMART" id="SM00448">
    <property type="entry name" value="REC"/>
    <property type="match status" value="1"/>
</dbReference>
<dbReference type="PANTHER" id="PTHR45339:SF3">
    <property type="entry name" value="HISTIDINE KINASE"/>
    <property type="match status" value="1"/>
</dbReference>
<dbReference type="STRING" id="296587.C1E7V7"/>
<dbReference type="OrthoDB" id="496877at2759"/>
<feature type="non-terminal residue" evidence="4">
    <location>
        <position position="123"/>
    </location>
</feature>
<dbReference type="PANTHER" id="PTHR45339">
    <property type="entry name" value="HYBRID SIGNAL TRANSDUCTION HISTIDINE KINASE J"/>
    <property type="match status" value="1"/>
</dbReference>
<evidence type="ECO:0000256" key="1">
    <source>
        <dbReference type="ARBA" id="ARBA00022553"/>
    </source>
</evidence>
<dbReference type="KEGG" id="mis:MICPUN_74145"/>
<evidence type="ECO:0000259" key="3">
    <source>
        <dbReference type="PROSITE" id="PS50110"/>
    </source>
</evidence>
<dbReference type="GO" id="GO:0000160">
    <property type="term" value="P:phosphorelay signal transduction system"/>
    <property type="evidence" value="ECO:0007669"/>
    <property type="project" value="InterPro"/>
</dbReference>
<evidence type="ECO:0000256" key="2">
    <source>
        <dbReference type="PROSITE-ProRule" id="PRU00169"/>
    </source>
</evidence>
<reference evidence="4 5" key="1">
    <citation type="journal article" date="2009" name="Science">
        <title>Green evolution and dynamic adaptations revealed by genomes of the marine picoeukaryotes Micromonas.</title>
        <authorList>
            <person name="Worden A.Z."/>
            <person name="Lee J.H."/>
            <person name="Mock T."/>
            <person name="Rouze P."/>
            <person name="Simmons M.P."/>
            <person name="Aerts A.L."/>
            <person name="Allen A.E."/>
            <person name="Cuvelier M.L."/>
            <person name="Derelle E."/>
            <person name="Everett M.V."/>
            <person name="Foulon E."/>
            <person name="Grimwood J."/>
            <person name="Gundlach H."/>
            <person name="Henrissat B."/>
            <person name="Napoli C."/>
            <person name="McDonald S.M."/>
            <person name="Parker M.S."/>
            <person name="Rombauts S."/>
            <person name="Salamov A."/>
            <person name="Von Dassow P."/>
            <person name="Badger J.H."/>
            <person name="Coutinho P.M."/>
            <person name="Demir E."/>
            <person name="Dubchak I."/>
            <person name="Gentemann C."/>
            <person name="Eikrem W."/>
            <person name="Gready J.E."/>
            <person name="John U."/>
            <person name="Lanier W."/>
            <person name="Lindquist E.A."/>
            <person name="Lucas S."/>
            <person name="Mayer K.F."/>
            <person name="Moreau H."/>
            <person name="Not F."/>
            <person name="Otillar R."/>
            <person name="Panaud O."/>
            <person name="Pangilinan J."/>
            <person name="Paulsen I."/>
            <person name="Piegu B."/>
            <person name="Poliakov A."/>
            <person name="Robbens S."/>
            <person name="Schmutz J."/>
            <person name="Toulza E."/>
            <person name="Wyss T."/>
            <person name="Zelensky A."/>
            <person name="Zhou K."/>
            <person name="Armbrust E.V."/>
            <person name="Bhattacharya D."/>
            <person name="Goodenough U.W."/>
            <person name="Van de Peer Y."/>
            <person name="Grigoriev I.V."/>
        </authorList>
    </citation>
    <scope>NUCLEOTIDE SEQUENCE [LARGE SCALE GENOMIC DNA]</scope>
    <source>
        <strain evidence="5">RCC299 / NOUM17</strain>
    </source>
</reference>
<name>C1E7V7_MICCC</name>
<dbReference type="eggNOG" id="KOG0519">
    <property type="taxonomic scope" value="Eukaryota"/>
</dbReference>
<dbReference type="GeneID" id="8244078"/>
<dbReference type="Proteomes" id="UP000002009">
    <property type="component" value="Chromosome 6"/>
</dbReference>
<evidence type="ECO:0000313" key="5">
    <source>
        <dbReference type="Proteomes" id="UP000002009"/>
    </source>
</evidence>
<protein>
    <recommendedName>
        <fullName evidence="3">Response regulatory domain-containing protein</fullName>
    </recommendedName>
</protein>
<dbReference type="OMA" id="LVACEWI"/>
<keyword evidence="1 2" id="KW-0597">Phosphoprotein</keyword>